<keyword evidence="2" id="KW-1185">Reference proteome</keyword>
<proteinExistence type="predicted"/>
<gene>
    <name evidence="1" type="ORF">BJI69_09435</name>
</gene>
<protein>
    <submittedName>
        <fullName evidence="1">Uncharacterized protein</fullName>
    </submittedName>
</protein>
<dbReference type="AlphaFoldDB" id="A0A0G9HBE4"/>
<name>A0A0G9HBE4_9GAMM</name>
<dbReference type="PATRIC" id="fig|1440763.5.peg.2210"/>
<accession>A0A0G9HBE4</accession>
<evidence type="ECO:0000313" key="2">
    <source>
        <dbReference type="Proteomes" id="UP000182987"/>
    </source>
</evidence>
<reference evidence="2" key="1">
    <citation type="submission" date="2016-09" db="EMBL/GenBank/DDBJ databases">
        <authorList>
            <person name="Lysoe E."/>
        </authorList>
    </citation>
    <scope>NUCLEOTIDE SEQUENCE [LARGE SCALE GENOMIC DNA]</scope>
    <source>
        <strain evidence="2">LJ96T</strain>
    </source>
</reference>
<dbReference type="EMBL" id="CP017480">
    <property type="protein sequence ID" value="APG04095.1"/>
    <property type="molecule type" value="Genomic_DNA"/>
</dbReference>
<organism evidence="1 2">
    <name type="scientific">Luteibacter rhizovicinus DSM 16549</name>
    <dbReference type="NCBI Taxonomy" id="1440763"/>
    <lineage>
        <taxon>Bacteria</taxon>
        <taxon>Pseudomonadati</taxon>
        <taxon>Pseudomonadota</taxon>
        <taxon>Gammaproteobacteria</taxon>
        <taxon>Lysobacterales</taxon>
        <taxon>Rhodanobacteraceae</taxon>
        <taxon>Luteibacter</taxon>
    </lineage>
</organism>
<evidence type="ECO:0000313" key="1">
    <source>
        <dbReference type="EMBL" id="APG04095.1"/>
    </source>
</evidence>
<dbReference type="RefSeq" id="WP_046967927.1">
    <property type="nucleotide sequence ID" value="NZ_CP017480.1"/>
</dbReference>
<dbReference type="KEGG" id="lrz:BJI69_09435"/>
<sequence length="166" mass="17932">MKLTKDQQEKVNADEWFGSPYEHIKVYEPLSETTGDDTAVEGRPYTRLASPFQTVVAAEKPFTFEATGLNVGSGDLKVVFFNAGLRAVSASICGLKGKATKLTVSAFDKAGNPLATVTEALNDGVTSILFENLPSDIHELRFSGGAFVFLNARAINRVSTTPVQTW</sequence>
<dbReference type="Proteomes" id="UP000182987">
    <property type="component" value="Chromosome"/>
</dbReference>